<dbReference type="FunFam" id="1.50.10.10:FF:000034">
    <property type="entry name" value="Trehalase"/>
    <property type="match status" value="1"/>
</dbReference>
<evidence type="ECO:0000256" key="10">
    <source>
        <dbReference type="SAM" id="MobiDB-lite"/>
    </source>
</evidence>
<accession>A0A9C6T0V9</accession>
<dbReference type="GO" id="GO:0005993">
    <property type="term" value="P:trehalose catabolic process"/>
    <property type="evidence" value="ECO:0007669"/>
    <property type="project" value="TreeGrafter"/>
</dbReference>
<keyword evidence="11" id="KW-0472">Membrane</keyword>
<dbReference type="OrthoDB" id="3542292at2759"/>
<dbReference type="RefSeq" id="XP_051859401.1">
    <property type="nucleotide sequence ID" value="XM_052003441.1"/>
</dbReference>
<keyword evidence="5 12" id="KW-0732">Signal</keyword>
<evidence type="ECO:0000256" key="5">
    <source>
        <dbReference type="ARBA" id="ARBA00022729"/>
    </source>
</evidence>
<dbReference type="GO" id="GO:0004555">
    <property type="term" value="F:alpha,alpha-trehalase activity"/>
    <property type="evidence" value="ECO:0007669"/>
    <property type="project" value="UniProtKB-EC"/>
</dbReference>
<evidence type="ECO:0000256" key="11">
    <source>
        <dbReference type="SAM" id="Phobius"/>
    </source>
</evidence>
<dbReference type="InterPro" id="IPR012341">
    <property type="entry name" value="6hp_glycosidase-like_sf"/>
</dbReference>
<evidence type="ECO:0000256" key="6">
    <source>
        <dbReference type="ARBA" id="ARBA00022801"/>
    </source>
</evidence>
<dbReference type="AlphaFoldDB" id="A0A9C6T0V9"/>
<evidence type="ECO:0000256" key="3">
    <source>
        <dbReference type="ARBA" id="ARBA00012757"/>
    </source>
</evidence>
<gene>
    <name evidence="14" type="primary">LOC117572225</name>
</gene>
<evidence type="ECO:0000256" key="12">
    <source>
        <dbReference type="SAM" id="SignalP"/>
    </source>
</evidence>
<dbReference type="PROSITE" id="PS00928">
    <property type="entry name" value="TREHALASE_2"/>
    <property type="match status" value="1"/>
</dbReference>
<feature type="region of interest" description="Disordered" evidence="10">
    <location>
        <begin position="300"/>
        <end position="322"/>
    </location>
</feature>
<dbReference type="PANTHER" id="PTHR23403">
    <property type="entry name" value="TREHALASE"/>
    <property type="match status" value="1"/>
</dbReference>
<feature type="signal peptide" evidence="12">
    <location>
        <begin position="1"/>
        <end position="24"/>
    </location>
</feature>
<evidence type="ECO:0000256" key="8">
    <source>
        <dbReference type="ARBA" id="ARBA00023295"/>
    </source>
</evidence>
<evidence type="ECO:0000256" key="9">
    <source>
        <dbReference type="RuleBase" id="RU361180"/>
    </source>
</evidence>
<keyword evidence="6 9" id="KW-0378">Hydrolase</keyword>
<keyword evidence="13" id="KW-1185">Reference proteome</keyword>
<dbReference type="Proteomes" id="UP000515160">
    <property type="component" value="Chromosome 3"/>
</dbReference>
<keyword evidence="8 9" id="KW-0326">Glycosidase</keyword>
<sequence>MRNLNKFALAILCCCLAALPQFGARRLLEFSTESPNAIADDEFGTYNFTSCQIYCYGSLLDTVQMAKLFEDSKTFVDMKLLFSPQKTLEDFDAFMAAKNNTPSRDEIREFVDAHFGAKGTELDVWTPTDWIEHPGFIDLIHDPDLKQWGVDLNNIWKELGRKMKDDVHKNPDYYSIIPVPNPVIVPGGRFIEFYYWDSYWIIRGLLHSEMYTTARGMIENFLSIVQRIGFIPNGGRVYYWGRSQPPLLTAMVKSYVDFTKDDLFAINALEILEHEFEYFINNNTVQAKGHNLVIYRDTSTGPRPESYSEDVETSQSFTTKEAKEDHYSELKSAAESGMDFSSRWFINANGTNEGNLTDAKTRSIVPVELNAILYWNAKMIAEFHSKAGNIEKMVEYETKAQKIQEAIQAVLWNEEAGCWLDYDLINEKPRNYFVPTNLSPLWVKAYNLSESEKISASVLKYIEANNLDSFPGGVPNTLYNTGEQWDLPNVWAPMQYILVEGLDNLGTPEAKALSQRWGQRWVKSNFEAYRETLAMFEKYDAENFGGHGGGGEYGVQTGFGWSNGVIIEWLAKYGRQISLSNTGAAARSCRLITVLGATAVAIVGAFAGRFIWRNWFK</sequence>
<dbReference type="EC" id="3.2.1.28" evidence="3 9"/>
<dbReference type="PRINTS" id="PR00744">
    <property type="entry name" value="GLHYDRLASE37"/>
</dbReference>
<keyword evidence="11" id="KW-0812">Transmembrane</keyword>
<evidence type="ECO:0000313" key="13">
    <source>
        <dbReference type="Proteomes" id="UP000515160"/>
    </source>
</evidence>
<dbReference type="Gene3D" id="1.50.10.10">
    <property type="match status" value="1"/>
</dbReference>
<keyword evidence="7" id="KW-0325">Glycoprotein</keyword>
<dbReference type="InterPro" id="IPR008928">
    <property type="entry name" value="6-hairpin_glycosidase_sf"/>
</dbReference>
<feature type="chain" id="PRO_5038963147" description="Trehalase" evidence="12">
    <location>
        <begin position="25"/>
        <end position="617"/>
    </location>
</feature>
<dbReference type="GeneID" id="117572225"/>
<keyword evidence="11" id="KW-1133">Transmembrane helix</keyword>
<comment type="similarity">
    <text evidence="2 9">Belongs to the glycosyl hydrolase 37 family.</text>
</comment>
<dbReference type="Pfam" id="PF01204">
    <property type="entry name" value="Trehalase"/>
    <property type="match status" value="1"/>
</dbReference>
<reference evidence="14" key="1">
    <citation type="submission" date="2025-08" db="UniProtKB">
        <authorList>
            <consortium name="RefSeq"/>
        </authorList>
    </citation>
    <scope>IDENTIFICATION</scope>
    <source>
        <strain evidence="14">15112-1751.03</strain>
        <tissue evidence="14">Whole Adult</tissue>
    </source>
</reference>
<protein>
    <recommendedName>
        <fullName evidence="4 9">Trehalase</fullName>
        <ecNumber evidence="3 9">3.2.1.28</ecNumber>
    </recommendedName>
    <alternativeName>
        <fullName evidence="9">Alpha-trehalose glucohydrolase</fullName>
    </alternativeName>
</protein>
<evidence type="ECO:0000256" key="2">
    <source>
        <dbReference type="ARBA" id="ARBA00005615"/>
    </source>
</evidence>
<evidence type="ECO:0000256" key="1">
    <source>
        <dbReference type="ARBA" id="ARBA00001576"/>
    </source>
</evidence>
<organism evidence="13 14">
    <name type="scientific">Drosophila albomicans</name>
    <name type="common">Fruit fly</name>
    <dbReference type="NCBI Taxonomy" id="7291"/>
    <lineage>
        <taxon>Eukaryota</taxon>
        <taxon>Metazoa</taxon>
        <taxon>Ecdysozoa</taxon>
        <taxon>Arthropoda</taxon>
        <taxon>Hexapoda</taxon>
        <taxon>Insecta</taxon>
        <taxon>Pterygota</taxon>
        <taxon>Neoptera</taxon>
        <taxon>Endopterygota</taxon>
        <taxon>Diptera</taxon>
        <taxon>Brachycera</taxon>
        <taxon>Muscomorpha</taxon>
        <taxon>Ephydroidea</taxon>
        <taxon>Drosophilidae</taxon>
        <taxon>Drosophila</taxon>
    </lineage>
</organism>
<dbReference type="PANTHER" id="PTHR23403:SF1">
    <property type="entry name" value="TREHALASE"/>
    <property type="match status" value="1"/>
</dbReference>
<evidence type="ECO:0000313" key="14">
    <source>
        <dbReference type="RefSeq" id="XP_051859401.1"/>
    </source>
</evidence>
<dbReference type="InterPro" id="IPR018232">
    <property type="entry name" value="Glyco_hydro_37_CS"/>
</dbReference>
<proteinExistence type="inferred from homology"/>
<dbReference type="InterPro" id="IPR001661">
    <property type="entry name" value="Glyco_hydro_37"/>
</dbReference>
<name>A0A9C6T0V9_DROAB</name>
<feature type="transmembrane region" description="Helical" evidence="11">
    <location>
        <begin position="591"/>
        <end position="612"/>
    </location>
</feature>
<dbReference type="SUPFAM" id="SSF48208">
    <property type="entry name" value="Six-hairpin glycosidases"/>
    <property type="match status" value="1"/>
</dbReference>
<evidence type="ECO:0000256" key="7">
    <source>
        <dbReference type="ARBA" id="ARBA00023180"/>
    </source>
</evidence>
<evidence type="ECO:0000256" key="4">
    <source>
        <dbReference type="ARBA" id="ARBA00019905"/>
    </source>
</evidence>
<dbReference type="PROSITE" id="PS00927">
    <property type="entry name" value="TREHALASE_1"/>
    <property type="match status" value="1"/>
</dbReference>
<comment type="catalytic activity">
    <reaction evidence="1 9">
        <text>alpha,alpha-trehalose + H2O = alpha-D-glucose + beta-D-glucose</text>
        <dbReference type="Rhea" id="RHEA:32675"/>
        <dbReference type="ChEBI" id="CHEBI:15377"/>
        <dbReference type="ChEBI" id="CHEBI:15903"/>
        <dbReference type="ChEBI" id="CHEBI:16551"/>
        <dbReference type="ChEBI" id="CHEBI:17925"/>
        <dbReference type="EC" id="3.2.1.28"/>
    </reaction>
</comment>